<comment type="subcellular location">
    <subcellularLocation>
        <location evidence="2">Nucleus</location>
    </subcellularLocation>
</comment>
<gene>
    <name evidence="14" type="primary">AlNc14C148G7442</name>
    <name evidence="14" type="ORF">ALNC14_083750</name>
</gene>
<dbReference type="GO" id="GO:0033749">
    <property type="term" value="F:histone H4R3 demethylase activity"/>
    <property type="evidence" value="ECO:0007669"/>
    <property type="project" value="TreeGrafter"/>
</dbReference>
<dbReference type="GO" id="GO:0005737">
    <property type="term" value="C:cytoplasm"/>
    <property type="evidence" value="ECO:0007669"/>
    <property type="project" value="TreeGrafter"/>
</dbReference>
<dbReference type="Gene3D" id="2.60.120.650">
    <property type="entry name" value="Cupin"/>
    <property type="match status" value="1"/>
</dbReference>
<evidence type="ECO:0000256" key="3">
    <source>
        <dbReference type="ARBA" id="ARBA00022723"/>
    </source>
</evidence>
<protein>
    <submittedName>
        <fullName evidence="14">Histone arginine demethylase putative</fullName>
    </submittedName>
</protein>
<dbReference type="HOGENOM" id="CLU_016785_8_0_1"/>
<dbReference type="PANTHER" id="PTHR12480">
    <property type="entry name" value="ARGININE DEMETHYLASE AND LYSYL-HYDROXYLASE JMJD"/>
    <property type="match status" value="1"/>
</dbReference>
<dbReference type="GO" id="GO:0032259">
    <property type="term" value="P:methylation"/>
    <property type="evidence" value="ECO:0007669"/>
    <property type="project" value="UniProtKB-KW"/>
</dbReference>
<feature type="domain" description="JmjC" evidence="13">
    <location>
        <begin position="183"/>
        <end position="347"/>
    </location>
</feature>
<keyword evidence="9" id="KW-0804">Transcription</keyword>
<sequence length="387" mass="45681">MSRKQRAISSNVSPLSKKADNKHTKIECADPLEAVKPHARSSKLTRLVNDAKRRHRTDIAFDAWNREGFADKDICDLPVDESSNTIQREHCRELTVNRFIKEYEKRYIPVVIDGIPEEQQWKAITEWSHKRLRKTYRSAMLKCGEDDDGKTIRMKLKYFLKYLKRQRDDSPLYVFDSNFDERNDTKSLLNEYSVPKYFAEDFFEFVGERRRPPYRWFLVGPKRSGTCVHVDPLGTSAWNTLISGRKRWVLFPSKVGKEVVQGKEFIKSGEDDEAINYFSTILPRIKKAYGHNVLQCIEFMQYPGETVFVPAGWWHAVLNAEDTVAVTQNYCSSQNFERVWRKTRCGRKRMAVKWLKKLQQYRPDLARLAIQWNEQDAFEMYSKHKRK</sequence>
<evidence type="ECO:0000259" key="13">
    <source>
        <dbReference type="PROSITE" id="PS51184"/>
    </source>
</evidence>
<comment type="cofactor">
    <cofactor evidence="1">
        <name>Fe(2+)</name>
        <dbReference type="ChEBI" id="CHEBI:29033"/>
    </cofactor>
</comment>
<dbReference type="GO" id="GO:0008168">
    <property type="term" value="F:methyltransferase activity"/>
    <property type="evidence" value="ECO:0007669"/>
    <property type="project" value="UniProtKB-KW"/>
</dbReference>
<dbReference type="PANTHER" id="PTHR12480:SF32">
    <property type="entry name" value="BIFUNCTIONAL ARGININE DEMETHYLASE AND LYSYL-HYDROXYLASE JMJD6"/>
    <property type="match status" value="1"/>
</dbReference>
<dbReference type="EMBL" id="FR824193">
    <property type="protein sequence ID" value="CCA22232.1"/>
    <property type="molecule type" value="Genomic_DNA"/>
</dbReference>
<dbReference type="GO" id="GO:0106140">
    <property type="term" value="F:P-TEFb complex binding"/>
    <property type="evidence" value="ECO:0007669"/>
    <property type="project" value="TreeGrafter"/>
</dbReference>
<evidence type="ECO:0000256" key="9">
    <source>
        <dbReference type="ARBA" id="ARBA00023163"/>
    </source>
</evidence>
<dbReference type="SMART" id="SM00558">
    <property type="entry name" value="JmjC"/>
    <property type="match status" value="1"/>
</dbReference>
<evidence type="ECO:0000256" key="8">
    <source>
        <dbReference type="ARBA" id="ARBA00023015"/>
    </source>
</evidence>
<dbReference type="InterPro" id="IPR050910">
    <property type="entry name" value="JMJD6_ArgDemeth/LysHydrox"/>
</dbReference>
<evidence type="ECO:0000256" key="7">
    <source>
        <dbReference type="ARBA" id="ARBA00023004"/>
    </source>
</evidence>
<dbReference type="AlphaFoldDB" id="F0WLR0"/>
<reference evidence="14" key="2">
    <citation type="submission" date="2011-02" db="EMBL/GenBank/DDBJ databases">
        <authorList>
            <person name="MacLean D."/>
        </authorList>
    </citation>
    <scope>NUCLEOTIDE SEQUENCE</scope>
</reference>
<evidence type="ECO:0000256" key="11">
    <source>
        <dbReference type="ARBA" id="ARBA00038068"/>
    </source>
</evidence>
<keyword evidence="5" id="KW-0223">Dioxygenase</keyword>
<proteinExistence type="inferred from homology"/>
<dbReference type="SUPFAM" id="SSF51197">
    <property type="entry name" value="Clavaminate synthase-like"/>
    <property type="match status" value="1"/>
</dbReference>
<evidence type="ECO:0000256" key="5">
    <source>
        <dbReference type="ARBA" id="ARBA00022964"/>
    </source>
</evidence>
<evidence type="ECO:0000313" key="14">
    <source>
        <dbReference type="EMBL" id="CCA22232.1"/>
    </source>
</evidence>
<evidence type="ECO:0000256" key="1">
    <source>
        <dbReference type="ARBA" id="ARBA00001954"/>
    </source>
</evidence>
<evidence type="ECO:0000256" key="6">
    <source>
        <dbReference type="ARBA" id="ARBA00023002"/>
    </source>
</evidence>
<keyword evidence="6" id="KW-0560">Oxidoreductase</keyword>
<keyword evidence="8" id="KW-0805">Transcription regulation</keyword>
<dbReference type="PROSITE" id="PS51184">
    <property type="entry name" value="JMJC"/>
    <property type="match status" value="1"/>
</dbReference>
<keyword evidence="14" id="KW-0808">Transferase</keyword>
<keyword evidence="10" id="KW-0539">Nucleus</keyword>
<evidence type="ECO:0000256" key="2">
    <source>
        <dbReference type="ARBA" id="ARBA00004123"/>
    </source>
</evidence>
<reference evidence="14" key="1">
    <citation type="journal article" date="2011" name="PLoS Biol.">
        <title>Gene gain and loss during evolution of obligate parasitism in the white rust pathogen of Arabidopsis thaliana.</title>
        <authorList>
            <person name="Kemen E."/>
            <person name="Gardiner A."/>
            <person name="Schultz-Larsen T."/>
            <person name="Kemen A.C."/>
            <person name="Balmuth A.L."/>
            <person name="Robert-Seilaniantz A."/>
            <person name="Bailey K."/>
            <person name="Holub E."/>
            <person name="Studholme D.J."/>
            <person name="Maclean D."/>
            <person name="Jones J.D."/>
        </authorList>
    </citation>
    <scope>NUCLEOTIDE SEQUENCE</scope>
</reference>
<dbReference type="Gene3D" id="1.20.1280.270">
    <property type="match status" value="1"/>
</dbReference>
<evidence type="ECO:0000256" key="12">
    <source>
        <dbReference type="SAM" id="MobiDB-lite"/>
    </source>
</evidence>
<evidence type="ECO:0000256" key="10">
    <source>
        <dbReference type="ARBA" id="ARBA00023242"/>
    </source>
</evidence>
<dbReference type="GO" id="GO:0005634">
    <property type="term" value="C:nucleus"/>
    <property type="evidence" value="ECO:0007669"/>
    <property type="project" value="UniProtKB-SubCell"/>
</dbReference>
<keyword evidence="7" id="KW-0408">Iron</keyword>
<name>F0WLR0_9STRA</name>
<evidence type="ECO:0000256" key="4">
    <source>
        <dbReference type="ARBA" id="ARBA00022853"/>
    </source>
</evidence>
<keyword evidence="3" id="KW-0479">Metal-binding</keyword>
<dbReference type="InterPro" id="IPR003347">
    <property type="entry name" value="JmjC_dom"/>
</dbReference>
<comment type="similarity">
    <text evidence="11">Belongs to the JMJD6 family.</text>
</comment>
<organism evidence="14">
    <name type="scientific">Albugo laibachii Nc14</name>
    <dbReference type="NCBI Taxonomy" id="890382"/>
    <lineage>
        <taxon>Eukaryota</taxon>
        <taxon>Sar</taxon>
        <taxon>Stramenopiles</taxon>
        <taxon>Oomycota</taxon>
        <taxon>Peronosporomycetes</taxon>
        <taxon>Albuginales</taxon>
        <taxon>Albuginaceae</taxon>
        <taxon>Albugo</taxon>
    </lineage>
</organism>
<keyword evidence="4" id="KW-0156">Chromatin regulator</keyword>
<dbReference type="Pfam" id="PF02373">
    <property type="entry name" value="JmjC"/>
    <property type="match status" value="1"/>
</dbReference>
<keyword evidence="14" id="KW-0489">Methyltransferase</keyword>
<dbReference type="GO" id="GO:0046872">
    <property type="term" value="F:metal ion binding"/>
    <property type="evidence" value="ECO:0007669"/>
    <property type="project" value="UniProtKB-KW"/>
</dbReference>
<feature type="region of interest" description="Disordered" evidence="12">
    <location>
        <begin position="1"/>
        <end position="23"/>
    </location>
</feature>
<accession>F0WLR0</accession>